<dbReference type="InterPro" id="IPR036046">
    <property type="entry name" value="Acylphosphatase-like_dom_sf"/>
</dbReference>
<dbReference type="InterPro" id="IPR001792">
    <property type="entry name" value="Acylphosphatase-like_dom"/>
</dbReference>
<organism evidence="9 10">
    <name type="scientific">Clostridium sardiniense</name>
    <name type="common">Clostridium absonum</name>
    <dbReference type="NCBI Taxonomy" id="29369"/>
    <lineage>
        <taxon>Bacteria</taxon>
        <taxon>Bacillati</taxon>
        <taxon>Bacillota</taxon>
        <taxon>Clostridia</taxon>
        <taxon>Eubacteriales</taxon>
        <taxon>Clostridiaceae</taxon>
        <taxon>Clostridium</taxon>
    </lineage>
</organism>
<evidence type="ECO:0000313" key="10">
    <source>
        <dbReference type="Proteomes" id="UP001299068"/>
    </source>
</evidence>
<feature type="active site" evidence="5">
    <location>
        <position position="18"/>
    </location>
</feature>
<dbReference type="PRINTS" id="PR00112">
    <property type="entry name" value="ACYLPHPHTASE"/>
</dbReference>
<dbReference type="InterPro" id="IPR020456">
    <property type="entry name" value="Acylphosphatase"/>
</dbReference>
<dbReference type="PROSITE" id="PS00150">
    <property type="entry name" value="ACYLPHOSPHATASE_1"/>
    <property type="match status" value="1"/>
</dbReference>
<dbReference type="GO" id="GO:0003998">
    <property type="term" value="F:acylphosphatase activity"/>
    <property type="evidence" value="ECO:0007669"/>
    <property type="project" value="UniProtKB-EC"/>
</dbReference>
<evidence type="ECO:0000256" key="5">
    <source>
        <dbReference type="PROSITE-ProRule" id="PRU00520"/>
    </source>
</evidence>
<keyword evidence="10" id="KW-1185">Reference proteome</keyword>
<feature type="active site" evidence="5">
    <location>
        <position position="36"/>
    </location>
</feature>
<dbReference type="SUPFAM" id="SSF54975">
    <property type="entry name" value="Acylphosphatase/BLUF domain-like"/>
    <property type="match status" value="1"/>
</dbReference>
<dbReference type="Proteomes" id="UP001299068">
    <property type="component" value="Unassembled WGS sequence"/>
</dbReference>
<keyword evidence="5 6" id="KW-0378">Hydrolase</keyword>
<dbReference type="EC" id="3.6.1.7" evidence="2 5"/>
<feature type="domain" description="Acylphosphatase-like" evidence="8">
    <location>
        <begin position="3"/>
        <end position="90"/>
    </location>
</feature>
<reference evidence="9 10" key="1">
    <citation type="journal article" date="2021" name="Cell Host Microbe">
        <title>in vivo commensal control of Clostridioides difficile virulence.</title>
        <authorList>
            <person name="Girinathan B.P."/>
            <person name="Dibenedetto N."/>
            <person name="Worley J.N."/>
            <person name="Peltier J."/>
            <person name="Arrieta-Ortiz M.L."/>
            <person name="Rupa Christinal Immanuel S."/>
            <person name="Lavin R."/>
            <person name="Delaney M.L."/>
            <person name="Cummins C."/>
            <person name="Hoffmann M."/>
            <person name="Luo Y."/>
            <person name="Gonzalez-Escalona N."/>
            <person name="Allard M."/>
            <person name="Onderdonk A.B."/>
            <person name="Gerber G.K."/>
            <person name="Sonenshein A.L."/>
            <person name="Baliga N."/>
            <person name="Dupuy B."/>
            <person name="Bry L."/>
        </authorList>
    </citation>
    <scope>NUCLEOTIDE SEQUENCE [LARGE SCALE GENOMIC DNA]</scope>
    <source>
        <strain evidence="9 10">DSM 599</strain>
    </source>
</reference>
<comment type="similarity">
    <text evidence="1 7">Belongs to the acylphosphatase family.</text>
</comment>
<dbReference type="EMBL" id="JAIKTU010000009">
    <property type="protein sequence ID" value="MBY0756077.1"/>
    <property type="molecule type" value="Genomic_DNA"/>
</dbReference>
<dbReference type="PANTHER" id="PTHR47268:SF4">
    <property type="entry name" value="ACYLPHOSPHATASE"/>
    <property type="match status" value="1"/>
</dbReference>
<gene>
    <name evidence="9" type="ORF">K5V21_11540</name>
</gene>
<evidence type="ECO:0000256" key="1">
    <source>
        <dbReference type="ARBA" id="ARBA00005614"/>
    </source>
</evidence>
<protein>
    <recommendedName>
        <fullName evidence="3 5">Acylphosphatase</fullName>
        <ecNumber evidence="2 5">3.6.1.7</ecNumber>
    </recommendedName>
</protein>
<comment type="catalytic activity">
    <reaction evidence="4 5 6">
        <text>an acyl phosphate + H2O = a carboxylate + phosphate + H(+)</text>
        <dbReference type="Rhea" id="RHEA:14965"/>
        <dbReference type="ChEBI" id="CHEBI:15377"/>
        <dbReference type="ChEBI" id="CHEBI:15378"/>
        <dbReference type="ChEBI" id="CHEBI:29067"/>
        <dbReference type="ChEBI" id="CHEBI:43474"/>
        <dbReference type="ChEBI" id="CHEBI:59918"/>
        <dbReference type="EC" id="3.6.1.7"/>
    </reaction>
</comment>
<dbReference type="RefSeq" id="WP_221861380.1">
    <property type="nucleotide sequence ID" value="NZ_JAIKTU010000009.1"/>
</dbReference>
<name>A0ABS7KZY5_CLOSR</name>
<dbReference type="InterPro" id="IPR017968">
    <property type="entry name" value="Acylphosphatase_CS"/>
</dbReference>
<evidence type="ECO:0000313" key="9">
    <source>
        <dbReference type="EMBL" id="MBY0756077.1"/>
    </source>
</evidence>
<dbReference type="Gene3D" id="3.30.70.100">
    <property type="match status" value="1"/>
</dbReference>
<evidence type="ECO:0000256" key="6">
    <source>
        <dbReference type="RuleBase" id="RU000553"/>
    </source>
</evidence>
<proteinExistence type="inferred from homology"/>
<dbReference type="PROSITE" id="PS00151">
    <property type="entry name" value="ACYLPHOSPHATASE_2"/>
    <property type="match status" value="1"/>
</dbReference>
<evidence type="ECO:0000256" key="3">
    <source>
        <dbReference type="ARBA" id="ARBA00015991"/>
    </source>
</evidence>
<comment type="caution">
    <text evidence="9">The sequence shown here is derived from an EMBL/GenBank/DDBJ whole genome shotgun (WGS) entry which is preliminary data.</text>
</comment>
<dbReference type="PROSITE" id="PS51160">
    <property type="entry name" value="ACYLPHOSPHATASE_3"/>
    <property type="match status" value="1"/>
</dbReference>
<evidence type="ECO:0000256" key="7">
    <source>
        <dbReference type="RuleBase" id="RU004168"/>
    </source>
</evidence>
<dbReference type="PANTHER" id="PTHR47268">
    <property type="entry name" value="ACYLPHOSPHATASE"/>
    <property type="match status" value="1"/>
</dbReference>
<evidence type="ECO:0000259" key="8">
    <source>
        <dbReference type="PROSITE" id="PS51160"/>
    </source>
</evidence>
<sequence>MFRVKALISGHVQGVGFRYFVQINALKYNLTGWVKNLSNGDVSLEAQGNKIDIEKFLGILKDGNRFAKVKNISIHEIDLDPLEKKFKVTY</sequence>
<accession>A0ABS7KZY5</accession>
<evidence type="ECO:0000256" key="4">
    <source>
        <dbReference type="ARBA" id="ARBA00047645"/>
    </source>
</evidence>
<dbReference type="Pfam" id="PF00708">
    <property type="entry name" value="Acylphosphatase"/>
    <property type="match status" value="1"/>
</dbReference>
<evidence type="ECO:0000256" key="2">
    <source>
        <dbReference type="ARBA" id="ARBA00012150"/>
    </source>
</evidence>